<evidence type="ECO:0000313" key="8">
    <source>
        <dbReference type="EMBL" id="SHO59018.1"/>
    </source>
</evidence>
<protein>
    <submittedName>
        <fullName evidence="8">Putative inner membrane transporter yiJE</fullName>
    </submittedName>
</protein>
<feature type="transmembrane region" description="Helical" evidence="6">
    <location>
        <begin position="97"/>
        <end position="117"/>
    </location>
</feature>
<dbReference type="EMBL" id="FRFG01000089">
    <property type="protein sequence ID" value="SHO59018.1"/>
    <property type="molecule type" value="Genomic_DNA"/>
</dbReference>
<evidence type="ECO:0000256" key="3">
    <source>
        <dbReference type="ARBA" id="ARBA00022692"/>
    </source>
</evidence>
<dbReference type="STRING" id="1117707.VQ7734_04794"/>
<dbReference type="RefSeq" id="WP_073586449.1">
    <property type="nucleotide sequence ID" value="NZ_AP024897.1"/>
</dbReference>
<name>A0A1M7Z234_9VIBR</name>
<dbReference type="OrthoDB" id="5430053at2"/>
<dbReference type="Proteomes" id="UP000184600">
    <property type="component" value="Unassembled WGS sequence"/>
</dbReference>
<dbReference type="SUPFAM" id="SSF103481">
    <property type="entry name" value="Multidrug resistance efflux transporter EmrE"/>
    <property type="match status" value="2"/>
</dbReference>
<keyword evidence="9" id="KW-1185">Reference proteome</keyword>
<feature type="domain" description="EamA" evidence="7">
    <location>
        <begin position="13"/>
        <end position="140"/>
    </location>
</feature>
<evidence type="ECO:0000259" key="7">
    <source>
        <dbReference type="Pfam" id="PF00892"/>
    </source>
</evidence>
<keyword evidence="3 6" id="KW-0812">Transmembrane</keyword>
<dbReference type="GO" id="GO:0016020">
    <property type="term" value="C:membrane"/>
    <property type="evidence" value="ECO:0007669"/>
    <property type="project" value="UniProtKB-SubCell"/>
</dbReference>
<feature type="transmembrane region" description="Helical" evidence="6">
    <location>
        <begin position="71"/>
        <end position="91"/>
    </location>
</feature>
<feature type="transmembrane region" description="Helical" evidence="6">
    <location>
        <begin position="41"/>
        <end position="59"/>
    </location>
</feature>
<dbReference type="Gene3D" id="1.10.3730.20">
    <property type="match status" value="1"/>
</dbReference>
<feature type="transmembrane region" description="Helical" evidence="6">
    <location>
        <begin position="241"/>
        <end position="263"/>
    </location>
</feature>
<comment type="subcellular location">
    <subcellularLocation>
        <location evidence="1">Membrane</location>
        <topology evidence="1">Multi-pass membrane protein</topology>
    </subcellularLocation>
</comment>
<dbReference type="PANTHER" id="PTHR32322">
    <property type="entry name" value="INNER MEMBRANE TRANSPORTER"/>
    <property type="match status" value="1"/>
</dbReference>
<proteinExistence type="inferred from homology"/>
<reference evidence="9" key="1">
    <citation type="submission" date="2016-12" db="EMBL/GenBank/DDBJ databases">
        <authorList>
            <person name="Rodrigo-Torres L."/>
            <person name="Arahal R.D."/>
            <person name="Lucena T."/>
        </authorList>
    </citation>
    <scope>NUCLEOTIDE SEQUENCE [LARGE SCALE GENOMIC DNA]</scope>
</reference>
<evidence type="ECO:0000256" key="4">
    <source>
        <dbReference type="ARBA" id="ARBA00022989"/>
    </source>
</evidence>
<dbReference type="PANTHER" id="PTHR32322:SF2">
    <property type="entry name" value="EAMA DOMAIN-CONTAINING PROTEIN"/>
    <property type="match status" value="1"/>
</dbReference>
<feature type="domain" description="EamA" evidence="7">
    <location>
        <begin position="150"/>
        <end position="286"/>
    </location>
</feature>
<dbReference type="AlphaFoldDB" id="A0A1M7Z234"/>
<feature type="transmembrane region" description="Helical" evidence="6">
    <location>
        <begin position="126"/>
        <end position="143"/>
    </location>
</feature>
<accession>A0A1M7Z234</accession>
<keyword evidence="5 6" id="KW-0472">Membrane</keyword>
<dbReference type="InterPro" id="IPR050638">
    <property type="entry name" value="AA-Vitamin_Transporters"/>
</dbReference>
<dbReference type="Pfam" id="PF00892">
    <property type="entry name" value="EamA"/>
    <property type="match status" value="2"/>
</dbReference>
<organism evidence="8 9">
    <name type="scientific">Vibrio quintilis</name>
    <dbReference type="NCBI Taxonomy" id="1117707"/>
    <lineage>
        <taxon>Bacteria</taxon>
        <taxon>Pseudomonadati</taxon>
        <taxon>Pseudomonadota</taxon>
        <taxon>Gammaproteobacteria</taxon>
        <taxon>Vibrionales</taxon>
        <taxon>Vibrionaceae</taxon>
        <taxon>Vibrio</taxon>
    </lineage>
</organism>
<feature type="transmembrane region" description="Helical" evidence="6">
    <location>
        <begin position="214"/>
        <end position="234"/>
    </location>
</feature>
<evidence type="ECO:0000256" key="5">
    <source>
        <dbReference type="ARBA" id="ARBA00023136"/>
    </source>
</evidence>
<feature type="transmembrane region" description="Helical" evidence="6">
    <location>
        <begin position="149"/>
        <end position="168"/>
    </location>
</feature>
<evidence type="ECO:0000256" key="2">
    <source>
        <dbReference type="ARBA" id="ARBA00007362"/>
    </source>
</evidence>
<evidence type="ECO:0000313" key="9">
    <source>
        <dbReference type="Proteomes" id="UP000184600"/>
    </source>
</evidence>
<evidence type="ECO:0000256" key="6">
    <source>
        <dbReference type="SAM" id="Phobius"/>
    </source>
</evidence>
<dbReference type="InterPro" id="IPR000620">
    <property type="entry name" value="EamA_dom"/>
</dbReference>
<feature type="transmembrane region" description="Helical" evidence="6">
    <location>
        <begin position="269"/>
        <end position="287"/>
    </location>
</feature>
<feature type="transmembrane region" description="Helical" evidence="6">
    <location>
        <begin position="12"/>
        <end position="29"/>
    </location>
</feature>
<feature type="transmembrane region" description="Helical" evidence="6">
    <location>
        <begin position="180"/>
        <end position="202"/>
    </location>
</feature>
<keyword evidence="4 6" id="KW-1133">Transmembrane helix</keyword>
<evidence type="ECO:0000256" key="1">
    <source>
        <dbReference type="ARBA" id="ARBA00004141"/>
    </source>
</evidence>
<comment type="similarity">
    <text evidence="2">Belongs to the EamA transporter family.</text>
</comment>
<gene>
    <name evidence="8" type="primary">yijE</name>
    <name evidence="8" type="ORF">VQ7734_04794</name>
</gene>
<dbReference type="InterPro" id="IPR037185">
    <property type="entry name" value="EmrE-like"/>
</dbReference>
<sequence>MRPANRTINRWSALLITAITPLIWGSTYIVTSELLPPDMPLLASAIRALPAGLILIAFSRTLPDPRWWFRLAVLGGLNIGLFFYCLFYAAYSLPGGMAALVMSSQPLVVLLMSHFLLNSPLNTRHFLAAGTGIAGIAMLVLNAQVALNGMGLLMGLLGTFSMATGLVLTKLWGRPAGMSLTGFTGWQLVFGGFMLAPVALWQEGLPATLTTDNLLGYAYLCLAGAVFAYAIWFWGIERLPAVTLSFLGFLSPLSACVFGYLILGETLSGFQLAGAMAILVSIALITLNRSESESRVKATPAHKPVQS</sequence>